<accession>A0ABQ5NVD7</accession>
<comment type="caution">
    <text evidence="1">The sequence shown here is derived from an EMBL/GenBank/DDBJ whole genome shotgun (WGS) entry which is preliminary data.</text>
</comment>
<keyword evidence="2" id="KW-1185">Reference proteome</keyword>
<reference evidence="1 2" key="1">
    <citation type="submission" date="2022-10" db="EMBL/GenBank/DDBJ databases">
        <title>Draft genome sequence of Streptomyces sp. YSPA8.</title>
        <authorList>
            <person name="Moriuchi R."/>
            <person name="Dohra H."/>
            <person name="Yamamura H."/>
            <person name="Kodani S."/>
        </authorList>
    </citation>
    <scope>NUCLEOTIDE SEQUENCE [LARGE SCALE GENOMIC DNA]</scope>
    <source>
        <strain evidence="1 2">YSPA8</strain>
    </source>
</reference>
<name>A0ABQ5NVD7_9ACTN</name>
<gene>
    <name evidence="1" type="ORF">SYYSPA8_08560</name>
</gene>
<protein>
    <submittedName>
        <fullName evidence="1">CopG family transcriptional regulator</fullName>
    </submittedName>
</protein>
<evidence type="ECO:0000313" key="1">
    <source>
        <dbReference type="EMBL" id="GLF94331.1"/>
    </source>
</evidence>
<evidence type="ECO:0000313" key="2">
    <source>
        <dbReference type="Proteomes" id="UP001291653"/>
    </source>
</evidence>
<dbReference type="EMBL" id="BSBI01000003">
    <property type="protein sequence ID" value="GLF94331.1"/>
    <property type="molecule type" value="Genomic_DNA"/>
</dbReference>
<organism evidence="1 2">
    <name type="scientific">Streptomyces yaizuensis</name>
    <dbReference type="NCBI Taxonomy" id="2989713"/>
    <lineage>
        <taxon>Bacteria</taxon>
        <taxon>Bacillati</taxon>
        <taxon>Actinomycetota</taxon>
        <taxon>Actinomycetes</taxon>
        <taxon>Kitasatosporales</taxon>
        <taxon>Streptomycetaceae</taxon>
        <taxon>Streptomyces</taxon>
    </lineage>
</organism>
<dbReference type="Proteomes" id="UP001291653">
    <property type="component" value="Unassembled WGS sequence"/>
</dbReference>
<sequence length="77" mass="8365">MSMPSDLIGELPSRVGRQGVSSYITEAVRLRLTMDGLNEIVASHEAEHGALTEQEIAAAHRELFGAEDSRATRQDAD</sequence>
<proteinExistence type="predicted"/>